<keyword evidence="3" id="KW-1185">Reference proteome</keyword>
<protein>
    <submittedName>
        <fullName evidence="2">Collagen triple helix repeat</fullName>
    </submittedName>
</protein>
<dbReference type="PANTHER" id="PTHR24637">
    <property type="entry name" value="COLLAGEN"/>
    <property type="match status" value="1"/>
</dbReference>
<dbReference type="EMBL" id="ABLD01000029">
    <property type="protein sequence ID" value="EDT07347.1"/>
    <property type="molecule type" value="Genomic_DNA"/>
</dbReference>
<reference evidence="2 3" key="1">
    <citation type="submission" date="2008-03" db="EMBL/GenBank/DDBJ databases">
        <title>Sequencing of the draft genome and assembly of Burkholderia graminis C4D1M.</title>
        <authorList>
            <consortium name="US DOE Joint Genome Institute (JGI-PGF)"/>
            <person name="Copeland A."/>
            <person name="Lucas S."/>
            <person name="Lapidus A."/>
            <person name="Glavina del Rio T."/>
            <person name="Dalin E."/>
            <person name="Tice H."/>
            <person name="Bruce D."/>
            <person name="Goodwin L."/>
            <person name="Pitluck S."/>
            <person name="Larimer F."/>
            <person name="Land M.L."/>
            <person name="Hauser L."/>
            <person name="Tiedje J."/>
            <person name="Richardson P."/>
        </authorList>
    </citation>
    <scope>NUCLEOTIDE SEQUENCE [LARGE SCALE GENOMIC DNA]</scope>
    <source>
        <strain evidence="3">ATCC 700544 / DSM 17151 / LMG 18924 / NCIMB 13744 / C4D1M</strain>
    </source>
</reference>
<organism evidence="2 3">
    <name type="scientific">Paraburkholderia graminis (strain ATCC 700544 / DSM 17151 / LMG 18924 / NCIMB 13744 / C4D1M)</name>
    <dbReference type="NCBI Taxonomy" id="396598"/>
    <lineage>
        <taxon>Bacteria</taxon>
        <taxon>Pseudomonadati</taxon>
        <taxon>Pseudomonadota</taxon>
        <taxon>Betaproteobacteria</taxon>
        <taxon>Burkholderiales</taxon>
        <taxon>Burkholderiaceae</taxon>
        <taxon>Paraburkholderia</taxon>
    </lineage>
</organism>
<evidence type="ECO:0000256" key="1">
    <source>
        <dbReference type="SAM" id="MobiDB-lite"/>
    </source>
</evidence>
<name>B1G980_PARG4</name>
<evidence type="ECO:0000313" key="3">
    <source>
        <dbReference type="Proteomes" id="UP000005045"/>
    </source>
</evidence>
<gene>
    <name evidence="2" type="ORF">BgramDRAFT_5923</name>
</gene>
<proteinExistence type="predicted"/>
<feature type="region of interest" description="Disordered" evidence="1">
    <location>
        <begin position="37"/>
        <end position="122"/>
    </location>
</feature>
<evidence type="ECO:0000313" key="2">
    <source>
        <dbReference type="EMBL" id="EDT07347.1"/>
    </source>
</evidence>
<keyword evidence="2" id="KW-0176">Collagen</keyword>
<dbReference type="InterPro" id="IPR008160">
    <property type="entry name" value="Collagen"/>
</dbReference>
<comment type="caution">
    <text evidence="2">The sequence shown here is derived from an EMBL/GenBank/DDBJ whole genome shotgun (WGS) entry which is preliminary data.</text>
</comment>
<dbReference type="Gene3D" id="2.10.10.90">
    <property type="match status" value="1"/>
</dbReference>
<dbReference type="Pfam" id="PF01391">
    <property type="entry name" value="Collagen"/>
    <property type="match status" value="1"/>
</dbReference>
<sequence length="278" mass="29577">MLSPSELRDFMRAIAGETKAHVARLLAPLDARVKALEEREPVAGREGIDGKDGKDGIDGRDGKDGDAGRDGVDGRDGTNGIDGRHGSDGEDGRDGVDGVDGKDGRDGRDGRDGIDGKDGRDGIDGRDAADLDVLPAIDFSKVYGRGTLASHRGGLWRAFTNTDGEHGWACIVDGMEGIAIEADAERGFVISITRSTSAVQMFRLKLPVLIYRGVYEYGRRYDAGDVVTFGGSVWHCNAATGAKPDEHTDDAVKPWTLAVKRGRDGKDAPARVTQGEQA</sequence>
<accession>B1G980</accession>
<dbReference type="Proteomes" id="UP000005045">
    <property type="component" value="Unassembled WGS sequence"/>
</dbReference>
<dbReference type="AlphaFoldDB" id="B1G980"/>